<organism evidence="1 2">
    <name type="scientific">Alistipes finegoldii</name>
    <dbReference type="NCBI Taxonomy" id="214856"/>
    <lineage>
        <taxon>Bacteria</taxon>
        <taxon>Pseudomonadati</taxon>
        <taxon>Bacteroidota</taxon>
        <taxon>Bacteroidia</taxon>
        <taxon>Bacteroidales</taxon>
        <taxon>Rikenellaceae</taxon>
        <taxon>Alistipes</taxon>
    </lineage>
</organism>
<dbReference type="Pfam" id="PF11066">
    <property type="entry name" value="DUF2867"/>
    <property type="match status" value="1"/>
</dbReference>
<dbReference type="AlphaFoldDB" id="A0AA37NKE3"/>
<accession>A0AA37NKE3</accession>
<dbReference type="InterPro" id="IPR021295">
    <property type="entry name" value="DUF2867"/>
</dbReference>
<dbReference type="EMBL" id="BQOL01000001">
    <property type="protein sequence ID" value="GKI17726.1"/>
    <property type="molecule type" value="Genomic_DNA"/>
</dbReference>
<evidence type="ECO:0000313" key="2">
    <source>
        <dbReference type="Proteomes" id="UP001055105"/>
    </source>
</evidence>
<gene>
    <name evidence="1" type="ORF">CE91St16_06340</name>
</gene>
<proteinExistence type="predicted"/>
<comment type="caution">
    <text evidence="1">The sequence shown here is derived from an EMBL/GenBank/DDBJ whole genome shotgun (WGS) entry which is preliminary data.</text>
</comment>
<name>A0AA37NKE3_9BACT</name>
<sequence>MKIHKTDIPPRSLLTPCLPGDYHDCFTYGITCRRKISPDDLMTAFWTTMPGWVNTLFKLRNALVRPFGLQTDNGDAKQLEKAIRSGRDYRMMSVVGKTDNETVISLDDKHLKAYLSVYAEAHEIHLSTLVRYHNRLGFFYFNLIRPFHTLVVKSMFRRIIKAHGL</sequence>
<reference evidence="1" key="1">
    <citation type="submission" date="2022-01" db="EMBL/GenBank/DDBJ databases">
        <title>Novel bile acid biosynthetic pathways are enriched in the microbiome of centenarians.</title>
        <authorList>
            <person name="Sato Y."/>
            <person name="Atarashi K."/>
            <person name="Plichta R.D."/>
            <person name="Arai Y."/>
            <person name="Sasajima S."/>
            <person name="Kearney M.S."/>
            <person name="Suda W."/>
            <person name="Takeshita K."/>
            <person name="Sasaki T."/>
            <person name="Okamoto S."/>
            <person name="Skelly N.A."/>
            <person name="Okamura Y."/>
            <person name="Vlamakis H."/>
            <person name="Li Y."/>
            <person name="Tanoue T."/>
            <person name="Takei H."/>
            <person name="Nittono H."/>
            <person name="Narushima S."/>
            <person name="Irie J."/>
            <person name="Itoh H."/>
            <person name="Moriya K."/>
            <person name="Sugiura Y."/>
            <person name="Suematsu M."/>
            <person name="Moritoki N."/>
            <person name="Shibata S."/>
            <person name="Littman R.D."/>
            <person name="Fischbach A.M."/>
            <person name="Uwamino Y."/>
            <person name="Inoue T."/>
            <person name="Honda A."/>
            <person name="Hattori M."/>
            <person name="Murai T."/>
            <person name="Xavier J.R."/>
            <person name="Hirose N."/>
            <person name="Honda K."/>
        </authorList>
    </citation>
    <scope>NUCLEOTIDE SEQUENCE</scope>
    <source>
        <strain evidence="1">CE91-St16</strain>
    </source>
</reference>
<evidence type="ECO:0000313" key="1">
    <source>
        <dbReference type="EMBL" id="GKI17726.1"/>
    </source>
</evidence>
<dbReference type="RefSeq" id="WP_244076098.1">
    <property type="nucleotide sequence ID" value="NZ_AP025581.1"/>
</dbReference>
<evidence type="ECO:0008006" key="3">
    <source>
        <dbReference type="Google" id="ProtNLM"/>
    </source>
</evidence>
<protein>
    <recommendedName>
        <fullName evidence="3">DUF2867 domain-containing protein</fullName>
    </recommendedName>
</protein>
<dbReference type="Proteomes" id="UP001055105">
    <property type="component" value="Unassembled WGS sequence"/>
</dbReference>